<organism evidence="1 2">
    <name type="scientific">Hohenbuehelia grisea</name>
    <dbReference type="NCBI Taxonomy" id="104357"/>
    <lineage>
        <taxon>Eukaryota</taxon>
        <taxon>Fungi</taxon>
        <taxon>Dikarya</taxon>
        <taxon>Basidiomycota</taxon>
        <taxon>Agaricomycotina</taxon>
        <taxon>Agaricomycetes</taxon>
        <taxon>Agaricomycetidae</taxon>
        <taxon>Agaricales</taxon>
        <taxon>Pleurotineae</taxon>
        <taxon>Pleurotaceae</taxon>
        <taxon>Hohenbuehelia</taxon>
    </lineage>
</organism>
<keyword evidence="2" id="KW-1185">Reference proteome</keyword>
<protein>
    <submittedName>
        <fullName evidence="1">Uncharacterized protein</fullName>
    </submittedName>
</protein>
<accession>A0ABR3JXF0</accession>
<reference evidence="2" key="1">
    <citation type="submission" date="2024-06" db="EMBL/GenBank/DDBJ databases">
        <title>Multi-omics analyses provide insights into the biosynthesis of the anticancer antibiotic pleurotin in Hohenbuehelia grisea.</title>
        <authorList>
            <person name="Weaver J.A."/>
            <person name="Alberti F."/>
        </authorList>
    </citation>
    <scope>NUCLEOTIDE SEQUENCE [LARGE SCALE GENOMIC DNA]</scope>
    <source>
        <strain evidence="2">T-177</strain>
    </source>
</reference>
<comment type="caution">
    <text evidence="1">The sequence shown here is derived from an EMBL/GenBank/DDBJ whole genome shotgun (WGS) entry which is preliminary data.</text>
</comment>
<name>A0ABR3JXF0_9AGAR</name>
<proteinExistence type="predicted"/>
<evidence type="ECO:0000313" key="1">
    <source>
        <dbReference type="EMBL" id="KAL0960526.1"/>
    </source>
</evidence>
<evidence type="ECO:0000313" key="2">
    <source>
        <dbReference type="Proteomes" id="UP001556367"/>
    </source>
</evidence>
<sequence length="452" mass="49909">MVSRGQTSLILPRLLEAQPVNGRIHPSMHFSIPAVYLVNAISESSVKSPVLMWPGRVSSNHGVGYRSVCFRCLSESGRLGLQPPRSTPEILLSASSDSLLSLKMCLDGIFGSLYLLLTTVTGNKRPGAFVGSESRPLLAANNQQPGYSDAMPVVRVTVESYDHVETGEASQLAPPPRHPTLPMFNQGPSNTPMSFFLVLTSRYDPTVDTKQKDPATLIPLAPNKTTEEFEGILLIAHHSYKFYLDYSTQSADIIDNSSVIFNGSTDFHSPLPEFLKLAEPTARLIVLTGVAQRDRKAPVQAVLPDIFQRHTPSLTNLLLRHCLLHPRSILNYTVKHLRLEYGAGNPFAQTFAQTIQSSRNLESLELFEAIPSGIHQIKGPIWLPNLRNLLVVTKASKEDLEALQYFFVIFVAHKDLVIKVVCSEPGPQLGFAGQVGLALEEWRRNMVSLRLS</sequence>
<gene>
    <name evidence="1" type="ORF">HGRIS_005563</name>
</gene>
<dbReference type="EMBL" id="JASNQZ010000001">
    <property type="protein sequence ID" value="KAL0960526.1"/>
    <property type="molecule type" value="Genomic_DNA"/>
</dbReference>
<dbReference type="Proteomes" id="UP001556367">
    <property type="component" value="Unassembled WGS sequence"/>
</dbReference>